<dbReference type="RefSeq" id="WP_059416189.1">
    <property type="nucleotide sequence ID" value="NZ_DF968221.1"/>
</dbReference>
<dbReference type="Proteomes" id="UP000053859">
    <property type="component" value="Unassembled WGS sequence"/>
</dbReference>
<dbReference type="EMBL" id="DF968221">
    <property type="protein sequence ID" value="GAP46890.1"/>
    <property type="molecule type" value="Genomic_DNA"/>
</dbReference>
<reference evidence="1" key="1">
    <citation type="journal article" date="2015" name="Genome Announc.">
        <title>Draft Genome Sequence of Thiostrepton-Producing Streptomyces azureus ATCC 14921.</title>
        <authorList>
            <person name="Sakihara K."/>
            <person name="Maeda J."/>
            <person name="Tashiro K."/>
            <person name="Fujino Y."/>
            <person name="Kuhara S."/>
            <person name="Ohshima T."/>
            <person name="Ogata S."/>
            <person name="Doi K."/>
        </authorList>
    </citation>
    <scope>NUCLEOTIDE SEQUENCE [LARGE SCALE GENOMIC DNA]</scope>
    <source>
        <strain evidence="1">ATCC14921</strain>
    </source>
</reference>
<protein>
    <submittedName>
        <fullName evidence="1">Uncharacterized protein</fullName>
    </submittedName>
</protein>
<keyword evidence="2" id="KW-1185">Reference proteome</keyword>
<sequence>MPTFSNPALYELYQRDLGDIWEAARVAGVKPGTIRVWETRGKIERVPLDGDQPLYHLPTIEAAAKVKPGRPKAA</sequence>
<dbReference type="AlphaFoldDB" id="A0A0K8PG80"/>
<dbReference type="InterPro" id="IPR009061">
    <property type="entry name" value="DNA-bd_dom_put_sf"/>
</dbReference>
<organism evidence="1 2">
    <name type="scientific">Streptomyces azureus</name>
    <dbReference type="NCBI Taxonomy" id="146537"/>
    <lineage>
        <taxon>Bacteria</taxon>
        <taxon>Bacillati</taxon>
        <taxon>Actinomycetota</taxon>
        <taxon>Actinomycetes</taxon>
        <taxon>Kitasatosporales</taxon>
        <taxon>Streptomycetaceae</taxon>
        <taxon>Streptomyces</taxon>
    </lineage>
</organism>
<accession>A0A0K8PG80</accession>
<evidence type="ECO:0000313" key="2">
    <source>
        <dbReference type="Proteomes" id="UP000053859"/>
    </source>
</evidence>
<name>A0A0K8PG80_STRAJ</name>
<proteinExistence type="predicted"/>
<evidence type="ECO:0000313" key="1">
    <source>
        <dbReference type="EMBL" id="GAP46890.1"/>
    </source>
</evidence>
<dbReference type="PATRIC" id="fig|146537.3.peg.1715"/>
<dbReference type="SUPFAM" id="SSF46955">
    <property type="entry name" value="Putative DNA-binding domain"/>
    <property type="match status" value="1"/>
</dbReference>
<gene>
    <name evidence="1" type="ORF">SAZU_1627</name>
</gene>